<evidence type="ECO:0000313" key="1">
    <source>
        <dbReference type="EMBL" id="GES92315.1"/>
    </source>
</evidence>
<sequence length="87" mass="10467">MFLINDQHIANCFYWANYVKDKLLRQIEEIDRLNAEFKQLKISPSRWRNEDIIVAHLIIFVIVEFPDEKVTSGMIMLLRPHFPFFSI</sequence>
<evidence type="ECO:0000313" key="2">
    <source>
        <dbReference type="Proteomes" id="UP000615446"/>
    </source>
</evidence>
<dbReference type="EMBL" id="BLAL01000215">
    <property type="protein sequence ID" value="GES92315.1"/>
    <property type="molecule type" value="Genomic_DNA"/>
</dbReference>
<name>A0A8H3QTM6_9GLOM</name>
<reference evidence="1" key="1">
    <citation type="submission" date="2019-10" db="EMBL/GenBank/DDBJ databases">
        <title>Conservation and host-specific expression of non-tandemly repeated heterogenous ribosome RNA gene in arbuscular mycorrhizal fungi.</title>
        <authorList>
            <person name="Maeda T."/>
            <person name="Kobayashi Y."/>
            <person name="Nakagawa T."/>
            <person name="Ezawa T."/>
            <person name="Yamaguchi K."/>
            <person name="Bino T."/>
            <person name="Nishimoto Y."/>
            <person name="Shigenobu S."/>
            <person name="Kawaguchi M."/>
        </authorList>
    </citation>
    <scope>NUCLEOTIDE SEQUENCE</scope>
    <source>
        <strain evidence="1">HR1</strain>
    </source>
</reference>
<comment type="caution">
    <text evidence="1">The sequence shown here is derived from an EMBL/GenBank/DDBJ whole genome shotgun (WGS) entry which is preliminary data.</text>
</comment>
<proteinExistence type="predicted"/>
<gene>
    <name evidence="1" type="ORF">RCL2_001910000</name>
</gene>
<protein>
    <submittedName>
        <fullName evidence="1">Uncharacterized protein</fullName>
    </submittedName>
</protein>
<accession>A0A8H3QTM6</accession>
<dbReference type="AlphaFoldDB" id="A0A8H3QTM6"/>
<dbReference type="Proteomes" id="UP000615446">
    <property type="component" value="Unassembled WGS sequence"/>
</dbReference>
<organism evidence="1 2">
    <name type="scientific">Rhizophagus clarus</name>
    <dbReference type="NCBI Taxonomy" id="94130"/>
    <lineage>
        <taxon>Eukaryota</taxon>
        <taxon>Fungi</taxon>
        <taxon>Fungi incertae sedis</taxon>
        <taxon>Mucoromycota</taxon>
        <taxon>Glomeromycotina</taxon>
        <taxon>Glomeromycetes</taxon>
        <taxon>Glomerales</taxon>
        <taxon>Glomeraceae</taxon>
        <taxon>Rhizophagus</taxon>
    </lineage>
</organism>